<evidence type="ECO:0000313" key="2">
    <source>
        <dbReference type="EMBL" id="SHI05147.1"/>
    </source>
</evidence>
<dbReference type="Proteomes" id="UP000184447">
    <property type="component" value="Unassembled WGS sequence"/>
</dbReference>
<proteinExistence type="predicted"/>
<gene>
    <name evidence="2" type="ORF">SAMN02745207_04054</name>
</gene>
<dbReference type="STRING" id="1121316.SAMN02745207_04054"/>
<dbReference type="GO" id="GO:0005840">
    <property type="term" value="C:ribosome"/>
    <property type="evidence" value="ECO:0007669"/>
    <property type="project" value="UniProtKB-KW"/>
</dbReference>
<dbReference type="InterPro" id="IPR004038">
    <property type="entry name" value="Ribosomal_eL8/eL30/eS12/Gad45"/>
</dbReference>
<evidence type="ECO:0000313" key="3">
    <source>
        <dbReference type="Proteomes" id="UP000184447"/>
    </source>
</evidence>
<dbReference type="SUPFAM" id="SSF55315">
    <property type="entry name" value="L30e-like"/>
    <property type="match status" value="1"/>
</dbReference>
<sequence length="80" mass="8755">MINRLEGEKVVGLKQTVKAIKDDIVQLVYIAADAEKEIIMPVIDLLEEKNIKVIKVSSKKELGSMCGIDVSAAIACIIKE</sequence>
<keyword evidence="2" id="KW-0689">Ribosomal protein</keyword>
<keyword evidence="2" id="KW-0687">Ribonucleoprotein</keyword>
<dbReference type="Pfam" id="PF01248">
    <property type="entry name" value="Ribosomal_L7Ae"/>
    <property type="match status" value="1"/>
</dbReference>
<dbReference type="OrthoDB" id="2353623at2"/>
<dbReference type="InterPro" id="IPR029064">
    <property type="entry name" value="Ribosomal_eL30-like_sf"/>
</dbReference>
<dbReference type="Gene3D" id="3.30.1330.30">
    <property type="match status" value="1"/>
</dbReference>
<dbReference type="PRINTS" id="PR00884">
    <property type="entry name" value="RIBOSOMALHS6"/>
</dbReference>
<accession>A0A1M5XZA2</accession>
<evidence type="ECO:0000259" key="1">
    <source>
        <dbReference type="Pfam" id="PF01248"/>
    </source>
</evidence>
<keyword evidence="3" id="KW-1185">Reference proteome</keyword>
<name>A0A1M5XZA2_9CLOT</name>
<protein>
    <submittedName>
        <fullName evidence="2">Large subunit ribosomal protein L7A</fullName>
    </submittedName>
</protein>
<reference evidence="2 3" key="1">
    <citation type="submission" date="2016-11" db="EMBL/GenBank/DDBJ databases">
        <authorList>
            <person name="Jaros S."/>
            <person name="Januszkiewicz K."/>
            <person name="Wedrychowicz H."/>
        </authorList>
    </citation>
    <scope>NUCLEOTIDE SEQUENCE [LARGE SCALE GENOMIC DNA]</scope>
    <source>
        <strain evidence="2 3">DSM 8605</strain>
    </source>
</reference>
<dbReference type="RefSeq" id="WP_073340857.1">
    <property type="nucleotide sequence ID" value="NZ_FQXM01000043.1"/>
</dbReference>
<dbReference type="AlphaFoldDB" id="A0A1M5XZA2"/>
<feature type="domain" description="Ribosomal protein eL8/eL30/eS12/Gadd45" evidence="1">
    <location>
        <begin position="10"/>
        <end position="79"/>
    </location>
</feature>
<organism evidence="2 3">
    <name type="scientific">Clostridium grantii DSM 8605</name>
    <dbReference type="NCBI Taxonomy" id="1121316"/>
    <lineage>
        <taxon>Bacteria</taxon>
        <taxon>Bacillati</taxon>
        <taxon>Bacillota</taxon>
        <taxon>Clostridia</taxon>
        <taxon>Eubacteriales</taxon>
        <taxon>Clostridiaceae</taxon>
        <taxon>Clostridium</taxon>
    </lineage>
</organism>
<dbReference type="EMBL" id="FQXM01000043">
    <property type="protein sequence ID" value="SHI05147.1"/>
    <property type="molecule type" value="Genomic_DNA"/>
</dbReference>